<dbReference type="RefSeq" id="XP_060450426.1">
    <property type="nucleotide sequence ID" value="XM_060591928.1"/>
</dbReference>
<feature type="chain" id="PRO_5042546952" description="Accumulation-associated protein" evidence="2">
    <location>
        <begin position="18"/>
        <end position="253"/>
    </location>
</feature>
<feature type="compositionally biased region" description="Gly residues" evidence="1">
    <location>
        <begin position="154"/>
        <end position="169"/>
    </location>
</feature>
<feature type="compositionally biased region" description="Gly residues" evidence="1">
    <location>
        <begin position="181"/>
        <end position="198"/>
    </location>
</feature>
<keyword evidence="4" id="KW-1185">Reference proteome</keyword>
<accession>A0AAJ0A3K3</accession>
<evidence type="ECO:0000313" key="4">
    <source>
        <dbReference type="Proteomes" id="UP001243989"/>
    </source>
</evidence>
<dbReference type="GeneID" id="85476790"/>
<proteinExistence type="predicted"/>
<keyword evidence="2" id="KW-0732">Signal</keyword>
<dbReference type="AlphaFoldDB" id="A0AAJ0A3K3"/>
<evidence type="ECO:0000256" key="2">
    <source>
        <dbReference type="SAM" id="SignalP"/>
    </source>
</evidence>
<reference evidence="3" key="1">
    <citation type="submission" date="2021-06" db="EMBL/GenBank/DDBJ databases">
        <title>Comparative genomics, transcriptomics and evolutionary studies reveal genomic signatures of adaptation to plant cell wall in hemibiotrophic fungi.</title>
        <authorList>
            <consortium name="DOE Joint Genome Institute"/>
            <person name="Baroncelli R."/>
            <person name="Diaz J.F."/>
            <person name="Benocci T."/>
            <person name="Peng M."/>
            <person name="Battaglia E."/>
            <person name="Haridas S."/>
            <person name="Andreopoulos W."/>
            <person name="Labutti K."/>
            <person name="Pangilinan J."/>
            <person name="Floch G.L."/>
            <person name="Makela M.R."/>
            <person name="Henrissat B."/>
            <person name="Grigoriev I.V."/>
            <person name="Crouch J.A."/>
            <person name="De Vries R.P."/>
            <person name="Sukno S.A."/>
            <person name="Thon M.R."/>
        </authorList>
    </citation>
    <scope>NUCLEOTIDE SEQUENCE</scope>
    <source>
        <strain evidence="3">CBS 102054</strain>
    </source>
</reference>
<feature type="compositionally biased region" description="Low complexity" evidence="1">
    <location>
        <begin position="199"/>
        <end position="215"/>
    </location>
</feature>
<feature type="compositionally biased region" description="Pro residues" evidence="1">
    <location>
        <begin position="128"/>
        <end position="137"/>
    </location>
</feature>
<organism evidence="3 4">
    <name type="scientific">Colletotrichum phormii</name>
    <dbReference type="NCBI Taxonomy" id="359342"/>
    <lineage>
        <taxon>Eukaryota</taxon>
        <taxon>Fungi</taxon>
        <taxon>Dikarya</taxon>
        <taxon>Ascomycota</taxon>
        <taxon>Pezizomycotina</taxon>
        <taxon>Sordariomycetes</taxon>
        <taxon>Hypocreomycetidae</taxon>
        <taxon>Glomerellales</taxon>
        <taxon>Glomerellaceae</taxon>
        <taxon>Colletotrichum</taxon>
        <taxon>Colletotrichum acutatum species complex</taxon>
    </lineage>
</organism>
<comment type="caution">
    <text evidence="3">The sequence shown here is derived from an EMBL/GenBank/DDBJ whole genome shotgun (WGS) entry which is preliminary data.</text>
</comment>
<evidence type="ECO:0008006" key="5">
    <source>
        <dbReference type="Google" id="ProtNLM"/>
    </source>
</evidence>
<sequence>MKTSATLILAASALASAQVTYNATTGQYICSRPNSAFCAGDSFGTDIIIRCDANARGQPGRCTNNLAGQFPLGVNPSLCWMSQPYSGDAACEKNCVVYASPSPFQLPPSVCTPYASGTGTGTGYVPRPTYPIGPPPRSSVNGTTSTAGPARPTGTGGGGGGGGTGGGPAPSGNGTAPTSRGSGGSGGGGGGNGGGGSSGRPTTTTSGSNPSGTRTPIPPSGTITNPTSVPTAAAVHNSVGSLVVAGIVAAYFI</sequence>
<dbReference type="EMBL" id="JAHMHQ010000002">
    <property type="protein sequence ID" value="KAK1654382.1"/>
    <property type="molecule type" value="Genomic_DNA"/>
</dbReference>
<name>A0AAJ0A3K3_9PEZI</name>
<feature type="signal peptide" evidence="2">
    <location>
        <begin position="1"/>
        <end position="17"/>
    </location>
</feature>
<protein>
    <recommendedName>
        <fullName evidence="5">Accumulation-associated protein</fullName>
    </recommendedName>
</protein>
<evidence type="ECO:0000313" key="3">
    <source>
        <dbReference type="EMBL" id="KAK1654382.1"/>
    </source>
</evidence>
<feature type="compositionally biased region" description="Low complexity" evidence="1">
    <location>
        <begin position="142"/>
        <end position="153"/>
    </location>
</feature>
<dbReference type="Proteomes" id="UP001243989">
    <property type="component" value="Unassembled WGS sequence"/>
</dbReference>
<evidence type="ECO:0000256" key="1">
    <source>
        <dbReference type="SAM" id="MobiDB-lite"/>
    </source>
</evidence>
<feature type="region of interest" description="Disordered" evidence="1">
    <location>
        <begin position="125"/>
        <end position="225"/>
    </location>
</feature>
<gene>
    <name evidence="3" type="ORF">BDP81DRAFT_445230</name>
</gene>
<feature type="compositionally biased region" description="Low complexity" evidence="1">
    <location>
        <begin position="170"/>
        <end position="180"/>
    </location>
</feature>